<dbReference type="Proteomes" id="UP001148312">
    <property type="component" value="Unassembled WGS sequence"/>
</dbReference>
<evidence type="ECO:0000313" key="1">
    <source>
        <dbReference type="EMBL" id="KAJ5493293.1"/>
    </source>
</evidence>
<dbReference type="RefSeq" id="XP_056793673.1">
    <property type="nucleotide sequence ID" value="XM_056931642.1"/>
</dbReference>
<dbReference type="GeneID" id="81621891"/>
<name>A0A9W9XHU9_9EURO</name>
<dbReference type="AlphaFoldDB" id="A0A9W9XHU9"/>
<sequence>MKIQRSALISVLLTRPLEKDQRENHGAQGKSLLMSGISALEVNLYGTRPGLELLGLLGLSDS</sequence>
<comment type="caution">
    <text evidence="1">The sequence shown here is derived from an EMBL/GenBank/DDBJ whole genome shotgun (WGS) entry which is preliminary data.</text>
</comment>
<evidence type="ECO:0000313" key="2">
    <source>
        <dbReference type="Proteomes" id="UP001148312"/>
    </source>
</evidence>
<reference evidence="1" key="2">
    <citation type="journal article" date="2023" name="IMA Fungus">
        <title>Comparative genomic study of the Penicillium genus elucidates a diverse pangenome and 15 lateral gene transfer events.</title>
        <authorList>
            <person name="Petersen C."/>
            <person name="Sorensen T."/>
            <person name="Nielsen M.R."/>
            <person name="Sondergaard T.E."/>
            <person name="Sorensen J.L."/>
            <person name="Fitzpatrick D.A."/>
            <person name="Frisvad J.C."/>
            <person name="Nielsen K.L."/>
        </authorList>
    </citation>
    <scope>NUCLEOTIDE SEQUENCE</scope>
    <source>
        <strain evidence="1">IBT 30728</strain>
    </source>
</reference>
<accession>A0A9W9XHU9</accession>
<protein>
    <submittedName>
        <fullName evidence="1">Uncharacterized protein</fullName>
    </submittedName>
</protein>
<organism evidence="1 2">
    <name type="scientific">Penicillium diatomitis</name>
    <dbReference type="NCBI Taxonomy" id="2819901"/>
    <lineage>
        <taxon>Eukaryota</taxon>
        <taxon>Fungi</taxon>
        <taxon>Dikarya</taxon>
        <taxon>Ascomycota</taxon>
        <taxon>Pezizomycotina</taxon>
        <taxon>Eurotiomycetes</taxon>
        <taxon>Eurotiomycetidae</taxon>
        <taxon>Eurotiales</taxon>
        <taxon>Aspergillaceae</taxon>
        <taxon>Penicillium</taxon>
    </lineage>
</organism>
<proteinExistence type="predicted"/>
<dbReference type="EMBL" id="JAPWDQ010000002">
    <property type="protein sequence ID" value="KAJ5493293.1"/>
    <property type="molecule type" value="Genomic_DNA"/>
</dbReference>
<keyword evidence="2" id="KW-1185">Reference proteome</keyword>
<gene>
    <name evidence="1" type="ORF">N7539_002039</name>
</gene>
<reference evidence="1" key="1">
    <citation type="submission" date="2022-12" db="EMBL/GenBank/DDBJ databases">
        <authorList>
            <person name="Petersen C."/>
        </authorList>
    </citation>
    <scope>NUCLEOTIDE SEQUENCE</scope>
    <source>
        <strain evidence="1">IBT 30728</strain>
    </source>
</reference>